<proteinExistence type="predicted"/>
<keyword evidence="1" id="KW-0378">Hydrolase</keyword>
<dbReference type="EMBL" id="QBKT01000006">
    <property type="protein sequence ID" value="PTX60404.1"/>
    <property type="molecule type" value="Genomic_DNA"/>
</dbReference>
<dbReference type="GO" id="GO:0008233">
    <property type="term" value="F:peptidase activity"/>
    <property type="evidence" value="ECO:0007669"/>
    <property type="project" value="UniProtKB-KW"/>
</dbReference>
<protein>
    <submittedName>
        <fullName evidence="1">Aspartyl protease</fullName>
    </submittedName>
</protein>
<dbReference type="Pfam" id="PF13650">
    <property type="entry name" value="Asp_protease_2"/>
    <property type="match status" value="1"/>
</dbReference>
<gene>
    <name evidence="1" type="ORF">C8N46_10648</name>
</gene>
<sequence>MKHLYLFFLFGIMLALVRCKAYQQLQLESETTHRIPFEYVKGLIVIEANVQQQTTTNRFIFDTAAHTSKIEYELAERLQLPTTYKRTNGTAQGIRRTIEMTVIDSIFLESLPFYGIAAGKLQYDAKSYSPCVAPDGIIGANLIKLSNWKIDYQQQLLETSQNSLFPAENTKTHELDFKTSFRSGIPKIDIEIGGKLIKNVLFDVGYNGGLVVPKKYASLFPETASELYIDQSTSGIFGSNRDTLIVKELAVKLDDFNTNIPVQFSSLNKALLGSDFLEHFTIFLNYDTKKIILQPKEKVQIAAERNFIPGILNDSLWIVNRTTPNSILQIGDTLQTINGFRPKELFRSHCDYFLQISTLLNQDTLVIKTQHQKIIHLNQSKK</sequence>
<reference evidence="1 2" key="1">
    <citation type="submission" date="2018-04" db="EMBL/GenBank/DDBJ databases">
        <title>Genomic Encyclopedia of Archaeal and Bacterial Type Strains, Phase II (KMG-II): from individual species to whole genera.</title>
        <authorList>
            <person name="Goeker M."/>
        </authorList>
    </citation>
    <scope>NUCLEOTIDE SEQUENCE [LARGE SCALE GENOMIC DNA]</scope>
    <source>
        <strain evidence="1 2">DSM 25731</strain>
    </source>
</reference>
<evidence type="ECO:0000313" key="2">
    <source>
        <dbReference type="Proteomes" id="UP000244090"/>
    </source>
</evidence>
<dbReference type="GO" id="GO:0006508">
    <property type="term" value="P:proteolysis"/>
    <property type="evidence" value="ECO:0007669"/>
    <property type="project" value="UniProtKB-KW"/>
</dbReference>
<dbReference type="OrthoDB" id="5580718at2"/>
<dbReference type="Gene3D" id="2.40.70.10">
    <property type="entry name" value="Acid Proteases"/>
    <property type="match status" value="2"/>
</dbReference>
<evidence type="ECO:0000313" key="1">
    <source>
        <dbReference type="EMBL" id="PTX60404.1"/>
    </source>
</evidence>
<name>A0A2T6BWE0_9FLAO</name>
<keyword evidence="2" id="KW-1185">Reference proteome</keyword>
<dbReference type="Proteomes" id="UP000244090">
    <property type="component" value="Unassembled WGS sequence"/>
</dbReference>
<comment type="caution">
    <text evidence="1">The sequence shown here is derived from an EMBL/GenBank/DDBJ whole genome shotgun (WGS) entry which is preliminary data.</text>
</comment>
<keyword evidence="1" id="KW-0645">Protease</keyword>
<dbReference type="RefSeq" id="WP_108115350.1">
    <property type="nucleotide sequence ID" value="NZ_QBKT01000006.1"/>
</dbReference>
<dbReference type="AlphaFoldDB" id="A0A2T6BWE0"/>
<accession>A0A2T6BWE0</accession>
<organism evidence="1 2">
    <name type="scientific">Kordia periserrulae</name>
    <dbReference type="NCBI Taxonomy" id="701523"/>
    <lineage>
        <taxon>Bacteria</taxon>
        <taxon>Pseudomonadati</taxon>
        <taxon>Bacteroidota</taxon>
        <taxon>Flavobacteriia</taxon>
        <taxon>Flavobacteriales</taxon>
        <taxon>Flavobacteriaceae</taxon>
        <taxon>Kordia</taxon>
    </lineage>
</organism>
<dbReference type="InterPro" id="IPR021109">
    <property type="entry name" value="Peptidase_aspartic_dom_sf"/>
</dbReference>